<evidence type="ECO:0000256" key="1">
    <source>
        <dbReference type="SAM" id="MobiDB-lite"/>
    </source>
</evidence>
<evidence type="ECO:0000313" key="2">
    <source>
        <dbReference type="EMBL" id="VVC36024.1"/>
    </source>
</evidence>
<feature type="region of interest" description="Disordered" evidence="1">
    <location>
        <begin position="25"/>
        <end position="53"/>
    </location>
</feature>
<evidence type="ECO:0000313" key="3">
    <source>
        <dbReference type="Proteomes" id="UP000325440"/>
    </source>
</evidence>
<dbReference type="AlphaFoldDB" id="A0A5E4N2X9"/>
<accession>A0A5E4N2X9</accession>
<gene>
    <name evidence="2" type="ORF">CINCED_3A020675</name>
</gene>
<keyword evidence="3" id="KW-1185">Reference proteome</keyword>
<reference evidence="2 3" key="1">
    <citation type="submission" date="2019-08" db="EMBL/GenBank/DDBJ databases">
        <authorList>
            <person name="Alioto T."/>
            <person name="Alioto T."/>
            <person name="Gomez Garrido J."/>
        </authorList>
    </citation>
    <scope>NUCLEOTIDE SEQUENCE [LARGE SCALE GENOMIC DNA]</scope>
</reference>
<name>A0A5E4N2X9_9HEMI</name>
<organism evidence="2 3">
    <name type="scientific">Cinara cedri</name>
    <dbReference type="NCBI Taxonomy" id="506608"/>
    <lineage>
        <taxon>Eukaryota</taxon>
        <taxon>Metazoa</taxon>
        <taxon>Ecdysozoa</taxon>
        <taxon>Arthropoda</taxon>
        <taxon>Hexapoda</taxon>
        <taxon>Insecta</taxon>
        <taxon>Pterygota</taxon>
        <taxon>Neoptera</taxon>
        <taxon>Paraneoptera</taxon>
        <taxon>Hemiptera</taxon>
        <taxon>Sternorrhyncha</taxon>
        <taxon>Aphidomorpha</taxon>
        <taxon>Aphidoidea</taxon>
        <taxon>Aphididae</taxon>
        <taxon>Lachninae</taxon>
        <taxon>Cinara</taxon>
    </lineage>
</organism>
<dbReference type="EMBL" id="CABPRJ010001430">
    <property type="protein sequence ID" value="VVC36024.1"/>
    <property type="molecule type" value="Genomic_DNA"/>
</dbReference>
<feature type="compositionally biased region" description="Acidic residues" evidence="1">
    <location>
        <begin position="37"/>
        <end position="48"/>
    </location>
</feature>
<dbReference type="Proteomes" id="UP000325440">
    <property type="component" value="Unassembled WGS sequence"/>
</dbReference>
<protein>
    <submittedName>
        <fullName evidence="2">Uncharacterized protein</fullName>
    </submittedName>
</protein>
<dbReference type="OrthoDB" id="6627846at2759"/>
<sequence length="115" mass="13456">MEGPDLVVQIDESLFQDKRKYNRGRLRLGDRKPEEKSGEDEESSDEDNVINNLNYGQRNQGPWIFSLCCKHDGIKKRRFLKVEKHDRNTLLPIIFNEGTTTTMYSDRCRGHSILN</sequence>
<proteinExistence type="predicted"/>
<feature type="compositionally biased region" description="Basic and acidic residues" evidence="1">
    <location>
        <begin position="27"/>
        <end position="36"/>
    </location>
</feature>